<dbReference type="PANTHER" id="PTHR48090:SF6">
    <property type="entry name" value="SLR5056 PROTEIN"/>
    <property type="match status" value="1"/>
</dbReference>
<dbReference type="CDD" id="cd06438">
    <property type="entry name" value="EpsO_like"/>
    <property type="match status" value="1"/>
</dbReference>
<comment type="caution">
    <text evidence="2">The sequence shown here is derived from an EMBL/GenBank/DDBJ whole genome shotgun (WGS) entry which is preliminary data.</text>
</comment>
<dbReference type="InterPro" id="IPR050256">
    <property type="entry name" value="Glycosyltransferase_2"/>
</dbReference>
<accession>A0ABT0IX57</accession>
<keyword evidence="3" id="KW-1185">Reference proteome</keyword>
<dbReference type="PANTHER" id="PTHR48090">
    <property type="entry name" value="UNDECAPRENYL-PHOSPHATE 4-DEOXY-4-FORMAMIDO-L-ARABINOSE TRANSFERASE-RELATED"/>
    <property type="match status" value="1"/>
</dbReference>
<evidence type="ECO:0000313" key="3">
    <source>
        <dbReference type="Proteomes" id="UP001202827"/>
    </source>
</evidence>
<reference evidence="2 3" key="1">
    <citation type="submission" date="2022-04" db="EMBL/GenBank/DDBJ databases">
        <title>Rhizobium coralii sp. nov., isolated from coral Turbinaria peltata.</title>
        <authorList>
            <person name="Sun H."/>
        </authorList>
    </citation>
    <scope>NUCLEOTIDE SEQUENCE [LARGE SCALE GENOMIC DNA]</scope>
    <source>
        <strain evidence="2 3">NTR19</strain>
    </source>
</reference>
<name>A0ABT0IX57_9HYPH</name>
<organism evidence="2 3">
    <name type="scientific">Neorhizobium turbinariae</name>
    <dbReference type="NCBI Taxonomy" id="2937795"/>
    <lineage>
        <taxon>Bacteria</taxon>
        <taxon>Pseudomonadati</taxon>
        <taxon>Pseudomonadota</taxon>
        <taxon>Alphaproteobacteria</taxon>
        <taxon>Hyphomicrobiales</taxon>
        <taxon>Rhizobiaceae</taxon>
        <taxon>Rhizobium/Agrobacterium group</taxon>
        <taxon>Neorhizobium</taxon>
    </lineage>
</organism>
<dbReference type="RefSeq" id="WP_248684740.1">
    <property type="nucleotide sequence ID" value="NZ_JALPRY010000028.1"/>
</dbReference>
<dbReference type="EMBL" id="JALPRY010000028">
    <property type="protein sequence ID" value="MCK8782448.1"/>
    <property type="molecule type" value="Genomic_DNA"/>
</dbReference>
<dbReference type="Gene3D" id="3.90.550.10">
    <property type="entry name" value="Spore Coat Polysaccharide Biosynthesis Protein SpsA, Chain A"/>
    <property type="match status" value="1"/>
</dbReference>
<evidence type="ECO:0000313" key="2">
    <source>
        <dbReference type="EMBL" id="MCK8782448.1"/>
    </source>
</evidence>
<keyword evidence="1" id="KW-0812">Transmembrane</keyword>
<proteinExistence type="predicted"/>
<gene>
    <name evidence="2" type="ORF">M0654_20945</name>
</gene>
<dbReference type="Pfam" id="PF13641">
    <property type="entry name" value="Glyco_tranf_2_3"/>
    <property type="match status" value="1"/>
</dbReference>
<feature type="transmembrane region" description="Helical" evidence="1">
    <location>
        <begin position="328"/>
        <end position="350"/>
    </location>
</feature>
<feature type="transmembrane region" description="Helical" evidence="1">
    <location>
        <begin position="292"/>
        <end position="322"/>
    </location>
</feature>
<sequence length="399" mass="43080">MVQFLLDSVALFLAIPLLLPVIVLAAECFAGSFGTRKDPDFDAQRPAIAVLVPAHNEEMQITATIRNILSQLQSGDRLVVVADNCSDDTALLAREAGAEVVQRRNQMLRGKGYAIDAGVRYLAADPREIVVVVDADCVLEAGAIDTLARMTETWQRPVQSRYLMVAPPNTGAGLAVSEFAFLLKNRIRCLGLTKLGFPVQLTGSGMAFPWPLLQDMDLATGHLVEDMKLGLDLAEAGYAPQFCDAAVVRSTFPYSQKALKVQASRWDDGRAGMTSSLLRALLKPKTFQNREYLALLVDALVPPLSLLAAMLVAVLAATGLIASLGGNLIPHAIAVFAAVLFFGSVTAAWYQHGRQILPVRSLREIPAYAAWKVARVPLRVLRPGGSVWIRTDRAGPADV</sequence>
<keyword evidence="1" id="KW-0472">Membrane</keyword>
<dbReference type="Proteomes" id="UP001202827">
    <property type="component" value="Unassembled WGS sequence"/>
</dbReference>
<dbReference type="SUPFAM" id="SSF53448">
    <property type="entry name" value="Nucleotide-diphospho-sugar transferases"/>
    <property type="match status" value="1"/>
</dbReference>
<dbReference type="InterPro" id="IPR029044">
    <property type="entry name" value="Nucleotide-diphossugar_trans"/>
</dbReference>
<evidence type="ECO:0000256" key="1">
    <source>
        <dbReference type="SAM" id="Phobius"/>
    </source>
</evidence>
<keyword evidence="1" id="KW-1133">Transmembrane helix</keyword>
<protein>
    <submittedName>
        <fullName evidence="2">Glycosyltransferase family 2 protein</fullName>
    </submittedName>
</protein>